<dbReference type="Gene3D" id="3.40.50.10810">
    <property type="entry name" value="Tandem AAA-ATPase domain"/>
    <property type="match status" value="1"/>
</dbReference>
<protein>
    <submittedName>
        <fullName evidence="2">DEAD-box ATP-dependent RNA helicase 39</fullName>
    </submittedName>
</protein>
<dbReference type="GO" id="GO:0005524">
    <property type="term" value="F:ATP binding"/>
    <property type="evidence" value="ECO:0007669"/>
    <property type="project" value="InterPro"/>
</dbReference>
<dbReference type="Proteomes" id="UP000288805">
    <property type="component" value="Unassembled WGS sequence"/>
</dbReference>
<evidence type="ECO:0000259" key="1">
    <source>
        <dbReference type="PROSITE" id="PS51192"/>
    </source>
</evidence>
<dbReference type="SUPFAM" id="SSF52540">
    <property type="entry name" value="P-loop containing nucleoside triphosphate hydrolases"/>
    <property type="match status" value="1"/>
</dbReference>
<dbReference type="InterPro" id="IPR011545">
    <property type="entry name" value="DEAD/DEAH_box_helicase_dom"/>
</dbReference>
<keyword evidence="2" id="KW-0547">Nucleotide-binding</keyword>
<accession>A0A438GQX6</accession>
<dbReference type="InterPro" id="IPR014001">
    <property type="entry name" value="Helicase_ATP-bd"/>
</dbReference>
<dbReference type="InterPro" id="IPR038718">
    <property type="entry name" value="SNF2-like_sf"/>
</dbReference>
<dbReference type="PROSITE" id="PS51192">
    <property type="entry name" value="HELICASE_ATP_BIND_1"/>
    <property type="match status" value="1"/>
</dbReference>
<reference evidence="2 3" key="1">
    <citation type="journal article" date="2018" name="PLoS Genet.">
        <title>Population sequencing reveals clonal diversity and ancestral inbreeding in the grapevine cultivar Chardonnay.</title>
        <authorList>
            <person name="Roach M.J."/>
            <person name="Johnson D.L."/>
            <person name="Bohlmann J."/>
            <person name="van Vuuren H.J."/>
            <person name="Jones S.J."/>
            <person name="Pretorius I.S."/>
            <person name="Schmidt S.A."/>
            <person name="Borneman A.R."/>
        </authorList>
    </citation>
    <scope>NUCLEOTIDE SEQUENCE [LARGE SCALE GENOMIC DNA]</scope>
    <source>
        <strain evidence="3">cv. Chardonnay</strain>
        <tissue evidence="2">Leaf</tissue>
    </source>
</reference>
<dbReference type="PANTHER" id="PTHR34452">
    <property type="entry name" value="MYOSIN HEAVY CHAIN-RELATED PROTEIN"/>
    <property type="match status" value="1"/>
</dbReference>
<organism evidence="2 3">
    <name type="scientific">Vitis vinifera</name>
    <name type="common">Grape</name>
    <dbReference type="NCBI Taxonomy" id="29760"/>
    <lineage>
        <taxon>Eukaryota</taxon>
        <taxon>Viridiplantae</taxon>
        <taxon>Streptophyta</taxon>
        <taxon>Embryophyta</taxon>
        <taxon>Tracheophyta</taxon>
        <taxon>Spermatophyta</taxon>
        <taxon>Magnoliopsida</taxon>
        <taxon>eudicotyledons</taxon>
        <taxon>Gunneridae</taxon>
        <taxon>Pentapetalae</taxon>
        <taxon>rosids</taxon>
        <taxon>Vitales</taxon>
        <taxon>Vitaceae</taxon>
        <taxon>Viteae</taxon>
        <taxon>Vitis</taxon>
    </lineage>
</organism>
<evidence type="ECO:0000313" key="3">
    <source>
        <dbReference type="Proteomes" id="UP000288805"/>
    </source>
</evidence>
<dbReference type="Pfam" id="PF00176">
    <property type="entry name" value="SNF2-rel_dom"/>
    <property type="match status" value="1"/>
</dbReference>
<evidence type="ECO:0000313" key="2">
    <source>
        <dbReference type="EMBL" id="RVW74578.1"/>
    </source>
</evidence>
<dbReference type="InterPro" id="IPR027417">
    <property type="entry name" value="P-loop_NTPase"/>
</dbReference>
<keyword evidence="2" id="KW-0347">Helicase</keyword>
<dbReference type="Pfam" id="PF00270">
    <property type="entry name" value="DEAD"/>
    <property type="match status" value="1"/>
</dbReference>
<name>A0A438GQX6_VITVI</name>
<dbReference type="Pfam" id="PF10358">
    <property type="entry name" value="NT-C2"/>
    <property type="match status" value="1"/>
</dbReference>
<dbReference type="EMBL" id="QGNW01000367">
    <property type="protein sequence ID" value="RVW74578.1"/>
    <property type="molecule type" value="Genomic_DNA"/>
</dbReference>
<proteinExistence type="predicted"/>
<dbReference type="AlphaFoldDB" id="A0A438GQX6"/>
<comment type="caution">
    <text evidence="2">The sequence shown here is derived from an EMBL/GenBank/DDBJ whole genome shotgun (WGS) entry which is preliminary data.</text>
</comment>
<dbReference type="GO" id="GO:0004386">
    <property type="term" value="F:helicase activity"/>
    <property type="evidence" value="ECO:0007669"/>
    <property type="project" value="UniProtKB-KW"/>
</dbReference>
<keyword evidence="2" id="KW-0067">ATP-binding</keyword>
<dbReference type="Gene3D" id="3.40.50.300">
    <property type="entry name" value="P-loop containing nucleotide triphosphate hydrolases"/>
    <property type="match status" value="1"/>
</dbReference>
<gene>
    <name evidence="2" type="primary">Os01g0184500_3</name>
    <name evidence="2" type="ORF">CK203_050902</name>
</gene>
<feature type="domain" description="Helicase ATP-binding" evidence="1">
    <location>
        <begin position="415"/>
        <end position="499"/>
    </location>
</feature>
<keyword evidence="2" id="KW-0378">Hydrolase</keyword>
<dbReference type="InterPro" id="IPR019448">
    <property type="entry name" value="NT-C2"/>
</dbReference>
<dbReference type="GO" id="GO:0003676">
    <property type="term" value="F:nucleic acid binding"/>
    <property type="evidence" value="ECO:0007669"/>
    <property type="project" value="InterPro"/>
</dbReference>
<dbReference type="PANTHER" id="PTHR34452:SF1">
    <property type="entry name" value="SPORULATION-SPECIFIC PROTEIN"/>
    <property type="match status" value="1"/>
</dbReference>
<dbReference type="InterPro" id="IPR000330">
    <property type="entry name" value="SNF2_N"/>
</dbReference>
<sequence>MSSILSSLQRAYLDQMDKVSSTSTPPNTSSIMSTLAFQAPLLSLPASAQQHQKSTVTRDGQNGSFMQMKMDTKTFGNFQQRPYLGYDWHQVSVQDHKELPRAYTDPLVQRLRDSSTSSISDSKSAYHDSKHSASDVLLLLLSRLLASFIPMLQIVHHAIMTSALIQNKLAELWSLFDFIFSRNLGVLHIFEAEFTVPISVGGYANASPLHASTIYNFQTSLTKQYDEKLYKVIVAMGSSRSNILGEANINLVDYSNAPKPSTVALLLHGCNSGTVLHVTVPLLTSKLELEIKLDVIPDLQSKRLPIWLKQKKIQQLDTELKQRPGCVDDDDDELNEKGGEFLERGLLITRVKEEILVWWSSLEGCREAFSAYSYFANGFTVDWFASVLFPSECIITPISVRGSKELQRIYIQCIGVPAVLERSVVLGSHTGSGKTLAYMLPLVQLLRGNEALSGVLRKPRRPRAVVLCPTRELSEQVFRVAKSISHHARFRSTMGSSTY</sequence>